<keyword evidence="6" id="KW-1185">Reference proteome</keyword>
<evidence type="ECO:0000256" key="2">
    <source>
        <dbReference type="PROSITE-ProRule" id="PRU00284"/>
    </source>
</evidence>
<feature type="domain" description="Methyl-accepting transducer" evidence="4">
    <location>
        <begin position="81"/>
        <end position="318"/>
    </location>
</feature>
<feature type="compositionally biased region" description="Acidic residues" evidence="3">
    <location>
        <begin position="27"/>
        <end position="42"/>
    </location>
</feature>
<reference evidence="6" key="1">
    <citation type="journal article" date="2019" name="Int. J. Syst. Evol. Microbiol.">
        <title>The Global Catalogue of Microorganisms (GCM) 10K type strain sequencing project: providing services to taxonomists for standard genome sequencing and annotation.</title>
        <authorList>
            <consortium name="The Broad Institute Genomics Platform"/>
            <consortium name="The Broad Institute Genome Sequencing Center for Infectious Disease"/>
            <person name="Wu L."/>
            <person name="Ma J."/>
        </authorList>
    </citation>
    <scope>NUCLEOTIDE SEQUENCE [LARGE SCALE GENOMIC DNA]</scope>
    <source>
        <strain evidence="6">JCM 3369</strain>
    </source>
</reference>
<keyword evidence="1 2" id="KW-0807">Transducer</keyword>
<dbReference type="PANTHER" id="PTHR32089:SF112">
    <property type="entry name" value="LYSOZYME-LIKE PROTEIN-RELATED"/>
    <property type="match status" value="1"/>
</dbReference>
<sequence>MGADMVTSSQAEAANLDDVDLFLFEDGDDAEREADLPADEPGGDLIADPDPAVAEAVDTSIADLAAELDERSRLIELNAVQEKTLHFLMEEINHASRDVEDTAGSLSSRFRHMATSARDLTQVVQSLSEEVLFVKVENDRIGTQTLAEELMAGLEDFFRKVVFLSSRGVKMSYTLDDMFKVLDSMQESIAEIDRINKQTHLLALNAKIEAARAGEAGRGFKVVAEEVRALAASVNELSTDLREHTTQVTQGLEGGYEIIKEIATVDLSEENIDAHSRLKLMTRSFMAQGEAVEQALARSAEASRQVEAEINSSIVELQFQDRLKQRLEAVNDAIDRMMTITRDAAALEGTPIGELGPDFQAAVAREIAGVFKLGELRDTYHRQLGLHVEDRPEAPASSAADDDDDIELF</sequence>
<gene>
    <name evidence="5" type="ORF">ACFSC7_17275</name>
</gene>
<evidence type="ECO:0000313" key="6">
    <source>
        <dbReference type="Proteomes" id="UP001597327"/>
    </source>
</evidence>
<evidence type="ECO:0000313" key="5">
    <source>
        <dbReference type="EMBL" id="MFD1697271.1"/>
    </source>
</evidence>
<evidence type="ECO:0000256" key="3">
    <source>
        <dbReference type="SAM" id="MobiDB-lite"/>
    </source>
</evidence>
<comment type="caution">
    <text evidence="5">The sequence shown here is derived from an EMBL/GenBank/DDBJ whole genome shotgun (WGS) entry which is preliminary data.</text>
</comment>
<dbReference type="InterPro" id="IPR004089">
    <property type="entry name" value="MCPsignal_dom"/>
</dbReference>
<dbReference type="Proteomes" id="UP001597327">
    <property type="component" value="Unassembled WGS sequence"/>
</dbReference>
<dbReference type="PROSITE" id="PS50111">
    <property type="entry name" value="CHEMOTAXIS_TRANSDUC_2"/>
    <property type="match status" value="1"/>
</dbReference>
<feature type="compositionally biased region" description="Acidic residues" evidence="3">
    <location>
        <begin position="400"/>
        <end position="409"/>
    </location>
</feature>
<name>A0ABW4K0F9_9HYPH</name>
<organism evidence="5 6">
    <name type="scientific">Roseibium aestuarii</name>
    <dbReference type="NCBI Taxonomy" id="2600299"/>
    <lineage>
        <taxon>Bacteria</taxon>
        <taxon>Pseudomonadati</taxon>
        <taxon>Pseudomonadota</taxon>
        <taxon>Alphaproteobacteria</taxon>
        <taxon>Hyphomicrobiales</taxon>
        <taxon>Stappiaceae</taxon>
        <taxon>Roseibium</taxon>
    </lineage>
</organism>
<dbReference type="Gene3D" id="1.10.287.950">
    <property type="entry name" value="Methyl-accepting chemotaxis protein"/>
    <property type="match status" value="1"/>
</dbReference>
<accession>A0ABW4K0F9</accession>
<proteinExistence type="predicted"/>
<dbReference type="SMART" id="SM00283">
    <property type="entry name" value="MA"/>
    <property type="match status" value="1"/>
</dbReference>
<feature type="region of interest" description="Disordered" evidence="3">
    <location>
        <begin position="27"/>
        <end position="47"/>
    </location>
</feature>
<evidence type="ECO:0000256" key="1">
    <source>
        <dbReference type="ARBA" id="ARBA00023224"/>
    </source>
</evidence>
<dbReference type="Pfam" id="PF00015">
    <property type="entry name" value="MCPsignal"/>
    <property type="match status" value="1"/>
</dbReference>
<protein>
    <submittedName>
        <fullName evidence="5">Methyl-accepting chemotaxis protein</fullName>
    </submittedName>
</protein>
<dbReference type="EMBL" id="JBHUFA010000015">
    <property type="protein sequence ID" value="MFD1697271.1"/>
    <property type="molecule type" value="Genomic_DNA"/>
</dbReference>
<evidence type="ECO:0000259" key="4">
    <source>
        <dbReference type="PROSITE" id="PS50111"/>
    </source>
</evidence>
<feature type="region of interest" description="Disordered" evidence="3">
    <location>
        <begin position="387"/>
        <end position="409"/>
    </location>
</feature>
<dbReference type="SUPFAM" id="SSF58104">
    <property type="entry name" value="Methyl-accepting chemotaxis protein (MCP) signaling domain"/>
    <property type="match status" value="1"/>
</dbReference>
<dbReference type="RefSeq" id="WP_149893517.1">
    <property type="nucleotide sequence ID" value="NZ_JBHUFA010000015.1"/>
</dbReference>
<dbReference type="PANTHER" id="PTHR32089">
    <property type="entry name" value="METHYL-ACCEPTING CHEMOTAXIS PROTEIN MCPB"/>
    <property type="match status" value="1"/>
</dbReference>